<accession>A0AAW0DE89</accession>
<dbReference type="AlphaFoldDB" id="A0AAW0DE89"/>
<protein>
    <recommendedName>
        <fullName evidence="3">Beta-lactamase-related domain-containing protein</fullName>
    </recommendedName>
</protein>
<comment type="caution">
    <text evidence="4">The sequence shown here is derived from an EMBL/GenBank/DDBJ whole genome shotgun (WGS) entry which is preliminary data.</text>
</comment>
<evidence type="ECO:0000313" key="4">
    <source>
        <dbReference type="EMBL" id="KAK7050045.1"/>
    </source>
</evidence>
<dbReference type="InterPro" id="IPR050491">
    <property type="entry name" value="AmpC-like"/>
</dbReference>
<dbReference type="SUPFAM" id="SSF56601">
    <property type="entry name" value="beta-lactamase/transpeptidase-like"/>
    <property type="match status" value="1"/>
</dbReference>
<gene>
    <name evidence="4" type="ORF">VNI00_005477</name>
</gene>
<feature type="signal peptide" evidence="2">
    <location>
        <begin position="1"/>
        <end position="17"/>
    </location>
</feature>
<keyword evidence="2" id="KW-0732">Signal</keyword>
<dbReference type="Pfam" id="PF00144">
    <property type="entry name" value="Beta-lactamase"/>
    <property type="match status" value="1"/>
</dbReference>
<dbReference type="EMBL" id="JAYKXP010000015">
    <property type="protein sequence ID" value="KAK7050045.1"/>
    <property type="molecule type" value="Genomic_DNA"/>
</dbReference>
<evidence type="ECO:0000313" key="5">
    <source>
        <dbReference type="Proteomes" id="UP001383192"/>
    </source>
</evidence>
<dbReference type="Proteomes" id="UP001383192">
    <property type="component" value="Unassembled WGS sequence"/>
</dbReference>
<dbReference type="InterPro" id="IPR001466">
    <property type="entry name" value="Beta-lactam-related"/>
</dbReference>
<organism evidence="4 5">
    <name type="scientific">Paramarasmius palmivorus</name>
    <dbReference type="NCBI Taxonomy" id="297713"/>
    <lineage>
        <taxon>Eukaryota</taxon>
        <taxon>Fungi</taxon>
        <taxon>Dikarya</taxon>
        <taxon>Basidiomycota</taxon>
        <taxon>Agaricomycotina</taxon>
        <taxon>Agaricomycetes</taxon>
        <taxon>Agaricomycetidae</taxon>
        <taxon>Agaricales</taxon>
        <taxon>Marasmiineae</taxon>
        <taxon>Marasmiaceae</taxon>
        <taxon>Paramarasmius</taxon>
    </lineage>
</organism>
<feature type="chain" id="PRO_5043765742" description="Beta-lactamase-related domain-containing protein" evidence="2">
    <location>
        <begin position="18"/>
        <end position="593"/>
    </location>
</feature>
<comment type="similarity">
    <text evidence="1">Belongs to the peptidase S12 family.</text>
</comment>
<proteinExistence type="inferred from homology"/>
<dbReference type="Gene3D" id="3.40.710.10">
    <property type="entry name" value="DD-peptidase/beta-lactamase superfamily"/>
    <property type="match status" value="1"/>
</dbReference>
<dbReference type="PANTHER" id="PTHR46825">
    <property type="entry name" value="D-ALANYL-D-ALANINE-CARBOXYPEPTIDASE/ENDOPEPTIDASE AMPH"/>
    <property type="match status" value="1"/>
</dbReference>
<dbReference type="InterPro" id="IPR012338">
    <property type="entry name" value="Beta-lactam/transpept-like"/>
</dbReference>
<evidence type="ECO:0000256" key="1">
    <source>
        <dbReference type="ARBA" id="ARBA00038215"/>
    </source>
</evidence>
<sequence>MRLLALALLSLYCSTLAQITQHPLKYANSTILDPTMDGFIEGVISSWNSSGGASVAVVKQYEDGSWQVETKGYGIAKVAEGKKLDADSLFYIAKLFTAIATGMLVSNKSLSPRLSWDTKIADILPEHLWKLQDPIASAETTITDAMGHRTGLPNHDSMYSRKDPIEVVLQKFRHLKPSASFRTTWQYTNIMYILLSYLPTASLPQKPSLAEYVREHIFEPLGLTSATYSLAAAKSTGRLADPIARDVNKTEDLFGKGKTRVLRYPTWFQEDSEDGSYMAGAAGVIMNVKDAATWLQVLLLEGQNPWTGEQVIPREVVRKVASGISIVRPEPQCPEVSNVVYGGGQMRGSYRGHDYIEHDGGYATRIARLPNSKFGVAVFTNEEHYGAPFMEVIKWHIIDTILGLEPIDWDSRMRAIVRERYQRKISRAKPRPENPAPPPLPLEQLAGVYQNPGYRNIEFCLVSSPPPVTESVYCRRLRKEQPVILPNAVNHNVPTLLAWSDSFWYSHIKLEHVDGALFTAKQLDSRARELPTDDPEQPYWTSDVDAPYTAEFVIEDEKVGFGMMDGFWGSGPGIEGPIEGSARERAEVWFERI</sequence>
<name>A0AAW0DE89_9AGAR</name>
<dbReference type="PANTHER" id="PTHR46825:SF15">
    <property type="entry name" value="BETA-LACTAMASE-RELATED DOMAIN-CONTAINING PROTEIN"/>
    <property type="match status" value="1"/>
</dbReference>
<keyword evidence="5" id="KW-1185">Reference proteome</keyword>
<evidence type="ECO:0000256" key="2">
    <source>
        <dbReference type="SAM" id="SignalP"/>
    </source>
</evidence>
<evidence type="ECO:0000259" key="3">
    <source>
        <dbReference type="Pfam" id="PF00144"/>
    </source>
</evidence>
<feature type="domain" description="Beta-lactamase-related" evidence="3">
    <location>
        <begin position="52"/>
        <end position="385"/>
    </location>
</feature>
<reference evidence="4 5" key="1">
    <citation type="submission" date="2024-01" db="EMBL/GenBank/DDBJ databases">
        <title>A draft genome for a cacao thread blight-causing isolate of Paramarasmius palmivorus.</title>
        <authorList>
            <person name="Baruah I.K."/>
            <person name="Bukari Y."/>
            <person name="Amoako-Attah I."/>
            <person name="Meinhardt L.W."/>
            <person name="Bailey B.A."/>
            <person name="Cohen S.P."/>
        </authorList>
    </citation>
    <scope>NUCLEOTIDE SEQUENCE [LARGE SCALE GENOMIC DNA]</scope>
    <source>
        <strain evidence="4 5">GH-12</strain>
    </source>
</reference>